<feature type="domain" description="Nitroreductase" evidence="7">
    <location>
        <begin position="99"/>
        <end position="187"/>
    </location>
</feature>
<proteinExistence type="inferred from homology"/>
<comment type="similarity">
    <text evidence="2">Belongs to the nitroreductase family.</text>
</comment>
<feature type="signal peptide" evidence="6">
    <location>
        <begin position="1"/>
        <end position="26"/>
    </location>
</feature>
<evidence type="ECO:0000256" key="5">
    <source>
        <dbReference type="ARBA" id="ARBA00023002"/>
    </source>
</evidence>
<keyword evidence="6" id="KW-0732">Signal</keyword>
<evidence type="ECO:0000313" key="9">
    <source>
        <dbReference type="EMBL" id="EFZ37201.1"/>
    </source>
</evidence>
<dbReference type="InterPro" id="IPR029479">
    <property type="entry name" value="Nitroreductase"/>
</dbReference>
<evidence type="ECO:0000259" key="7">
    <source>
        <dbReference type="Pfam" id="PF00881"/>
    </source>
</evidence>
<comment type="cofactor">
    <cofactor evidence="1">
        <name>FMN</name>
        <dbReference type="ChEBI" id="CHEBI:58210"/>
    </cofactor>
</comment>
<reference evidence="9" key="1">
    <citation type="submission" date="2011-01" db="EMBL/GenBank/DDBJ databases">
        <authorList>
            <person name="Muzny D."/>
            <person name="Qin X."/>
            <person name="Buhay C."/>
            <person name="Dugan-Rocha S."/>
            <person name="Ding Y."/>
            <person name="Chen G."/>
            <person name="Hawes A."/>
            <person name="Holder M."/>
            <person name="Jhangiani S."/>
            <person name="Johnson A."/>
            <person name="Khan Z."/>
            <person name="Li Z."/>
            <person name="Liu W."/>
            <person name="Liu X."/>
            <person name="Perez L."/>
            <person name="Shen H."/>
            <person name="Wang Q."/>
            <person name="Watt J."/>
            <person name="Xi L."/>
            <person name="Xin Y."/>
            <person name="Zhou J."/>
            <person name="Deng J."/>
            <person name="Jiang H."/>
            <person name="Liu Y."/>
            <person name="Qu J."/>
            <person name="Song X.-Z."/>
            <person name="Zhang L."/>
            <person name="Villasana D."/>
            <person name="Johnson A."/>
            <person name="Liu J."/>
            <person name="Liyanage D."/>
            <person name="Lorensuhewa L."/>
            <person name="Robinson T."/>
            <person name="Song A."/>
            <person name="Song B.-B."/>
            <person name="Dinh H."/>
            <person name="Thornton R."/>
            <person name="Coyle M."/>
            <person name="Francisco L."/>
            <person name="Jackson L."/>
            <person name="Javaid M."/>
            <person name="Korchina V."/>
            <person name="Kovar C."/>
            <person name="Mata R."/>
            <person name="Mathew T."/>
            <person name="Ngo R."/>
            <person name="Nguyen L."/>
            <person name="Nguyen N."/>
            <person name="Okwuonu G."/>
            <person name="Ongeri F."/>
            <person name="Pham C."/>
            <person name="Simmons D."/>
            <person name="Wilczek-Boney K."/>
            <person name="Hale W."/>
            <person name="Jakkamsetti A."/>
            <person name="Pham P."/>
            <person name="Ruth R."/>
            <person name="San Lucas F."/>
            <person name="Warren J."/>
            <person name="Zhang J."/>
            <person name="Zhao Z."/>
            <person name="Zhou C."/>
            <person name="Zhu D."/>
            <person name="Lee S."/>
            <person name="Bess C."/>
            <person name="Blankenburg K."/>
            <person name="Forbes L."/>
            <person name="Fu Q."/>
            <person name="Gubbala S."/>
            <person name="Hirani K."/>
            <person name="Jayaseelan J.C."/>
            <person name="Lara F."/>
            <person name="Munidasa M."/>
            <person name="Palculict T."/>
            <person name="Patil S."/>
            <person name="Pu L.-L."/>
            <person name="Saada N."/>
            <person name="Tang L."/>
            <person name="Weissenberger G."/>
            <person name="Zhu Y."/>
            <person name="Hemphill L."/>
            <person name="Shang Y."/>
            <person name="Youmans B."/>
            <person name="Ayvaz T."/>
            <person name="Ross M."/>
            <person name="Santibanez J."/>
            <person name="Aqrawi P."/>
            <person name="Gross S."/>
            <person name="Joshi V."/>
            <person name="Fowler G."/>
            <person name="Nazareth L."/>
            <person name="Reid J."/>
            <person name="Worley K."/>
            <person name="Petrosino J."/>
            <person name="Highlander S."/>
            <person name="Gibbs R."/>
        </authorList>
    </citation>
    <scope>NUCLEOTIDE SEQUENCE [LARGE SCALE GENOMIC DNA]</scope>
    <source>
        <strain evidence="9">ATCC 33269</strain>
    </source>
</reference>
<evidence type="ECO:0000313" key="10">
    <source>
        <dbReference type="Proteomes" id="UP000005580"/>
    </source>
</evidence>
<dbReference type="SUPFAM" id="SSF50475">
    <property type="entry name" value="FMN-binding split barrel"/>
    <property type="match status" value="1"/>
</dbReference>
<keyword evidence="10" id="KW-1185">Reference proteome</keyword>
<dbReference type="Pfam" id="PF00881">
    <property type="entry name" value="Nitroreductase"/>
    <property type="match status" value="2"/>
</dbReference>
<dbReference type="EMBL" id="AEPE02000004">
    <property type="protein sequence ID" value="EFZ37201.1"/>
    <property type="molecule type" value="Genomic_DNA"/>
</dbReference>
<dbReference type="Pfam" id="PF01613">
    <property type="entry name" value="Flavin_Reduct"/>
    <property type="match status" value="1"/>
</dbReference>
<evidence type="ECO:0000256" key="2">
    <source>
        <dbReference type="ARBA" id="ARBA00007118"/>
    </source>
</evidence>
<dbReference type="InterPro" id="IPR012349">
    <property type="entry name" value="Split_barrel_FMN-bd"/>
</dbReference>
<dbReference type="eggNOG" id="COG1853">
    <property type="taxonomic scope" value="Bacteria"/>
</dbReference>
<evidence type="ECO:0000256" key="3">
    <source>
        <dbReference type="ARBA" id="ARBA00022630"/>
    </source>
</evidence>
<protein>
    <submittedName>
        <fullName evidence="9">Nitroreductase family protein</fullName>
    </submittedName>
</protein>
<keyword evidence="4" id="KW-0288">FMN</keyword>
<sequence>MVQKTKFFVMACMAAMLACHPQNMLAADRNDGNNQQKTVMNNILTRTSVRTYQARSVEKSKIDNLLRAAMAAPSAVDKRPWHFIVVTDKTVLKALSEANPNAGMAAEAPLAIVVCGDMNKALTGGGREFWVQDASAASENILLAANGMGLGAVWTGTYPSKERCAAVSKVLNLPEHIVPLNTIVIGYPESGNMPKDKFDAANISYNTFGGAEPATPDTAGSSEDFKNFDVLTDFDVNPFTFFAGHGLLLAAGSEGHFNEMTIGWGTLGTLWGHPRPVVTVYVAQKRYTREFMEKNKYFTIMHFKDEKILEYMGTVSGRNADKAKVLGLHVKYTENGTPYFEEADMVIECETMYADNFNKKAFRNDTPKDFYARFPDGIHTFYIGEVVKAMKKGE</sequence>
<dbReference type="Gene3D" id="2.30.110.10">
    <property type="entry name" value="Electron Transport, Fmn-binding Protein, Chain A"/>
    <property type="match status" value="1"/>
</dbReference>
<keyword evidence="3" id="KW-0285">Flavoprotein</keyword>
<dbReference type="InterPro" id="IPR002563">
    <property type="entry name" value="Flavin_Rdtase-like_dom"/>
</dbReference>
<dbReference type="AlphaFoldDB" id="E7RQ08"/>
<dbReference type="Gene3D" id="3.40.109.10">
    <property type="entry name" value="NADH Oxidase"/>
    <property type="match status" value="1"/>
</dbReference>
<dbReference type="STRING" id="28134.SAMN05444288_1616"/>
<evidence type="ECO:0000256" key="6">
    <source>
        <dbReference type="SAM" id="SignalP"/>
    </source>
</evidence>
<dbReference type="PANTHER" id="PTHR43673">
    <property type="entry name" value="NAD(P)H NITROREDUCTASE YDGI-RELATED"/>
    <property type="match status" value="1"/>
</dbReference>
<name>E7RQ08_9BACT</name>
<dbReference type="RefSeq" id="WP_004368542.1">
    <property type="nucleotide sequence ID" value="NZ_GL833118.1"/>
</dbReference>
<dbReference type="eggNOG" id="COG0778">
    <property type="taxonomic scope" value="Bacteria"/>
</dbReference>
<dbReference type="GO" id="GO:0016646">
    <property type="term" value="F:oxidoreductase activity, acting on the CH-NH group of donors, NAD or NADP as acceptor"/>
    <property type="evidence" value="ECO:0007669"/>
    <property type="project" value="UniProtKB-ARBA"/>
</dbReference>
<organism evidence="9 10">
    <name type="scientific">Hoylesella oralis ATCC 33269</name>
    <dbReference type="NCBI Taxonomy" id="873533"/>
    <lineage>
        <taxon>Bacteria</taxon>
        <taxon>Pseudomonadati</taxon>
        <taxon>Bacteroidota</taxon>
        <taxon>Bacteroidia</taxon>
        <taxon>Bacteroidales</taxon>
        <taxon>Prevotellaceae</taxon>
        <taxon>Hoylesella</taxon>
    </lineage>
</organism>
<dbReference type="Proteomes" id="UP000005580">
    <property type="component" value="Unassembled WGS sequence"/>
</dbReference>
<keyword evidence="5" id="KW-0560">Oxidoreductase</keyword>
<feature type="domain" description="Flavin reductase like" evidence="8">
    <location>
        <begin position="248"/>
        <end position="389"/>
    </location>
</feature>
<dbReference type="GO" id="GO:0010181">
    <property type="term" value="F:FMN binding"/>
    <property type="evidence" value="ECO:0007669"/>
    <property type="project" value="InterPro"/>
</dbReference>
<feature type="domain" description="Nitroreductase" evidence="7">
    <location>
        <begin position="43"/>
        <end position="98"/>
    </location>
</feature>
<evidence type="ECO:0000256" key="1">
    <source>
        <dbReference type="ARBA" id="ARBA00001917"/>
    </source>
</evidence>
<dbReference type="PROSITE" id="PS51257">
    <property type="entry name" value="PROKAR_LIPOPROTEIN"/>
    <property type="match status" value="1"/>
</dbReference>
<evidence type="ECO:0000259" key="8">
    <source>
        <dbReference type="Pfam" id="PF01613"/>
    </source>
</evidence>
<dbReference type="SUPFAM" id="SSF55469">
    <property type="entry name" value="FMN-dependent nitroreductase-like"/>
    <property type="match status" value="1"/>
</dbReference>
<feature type="chain" id="PRO_5003224126" evidence="6">
    <location>
        <begin position="27"/>
        <end position="394"/>
    </location>
</feature>
<dbReference type="InterPro" id="IPR000415">
    <property type="entry name" value="Nitroreductase-like"/>
</dbReference>
<comment type="caution">
    <text evidence="9">The sequence shown here is derived from an EMBL/GenBank/DDBJ whole genome shotgun (WGS) entry which is preliminary data.</text>
</comment>
<dbReference type="HOGENOM" id="CLU_699921_0_0_10"/>
<dbReference type="CDD" id="cd02150">
    <property type="entry name" value="nitroreductase"/>
    <property type="match status" value="1"/>
</dbReference>
<dbReference type="PANTHER" id="PTHR43673:SF2">
    <property type="entry name" value="NITROREDUCTASE"/>
    <property type="match status" value="1"/>
</dbReference>
<gene>
    <name evidence="9" type="ORF">HMPREF0663_11259</name>
</gene>
<evidence type="ECO:0000256" key="4">
    <source>
        <dbReference type="ARBA" id="ARBA00022643"/>
    </source>
</evidence>
<accession>E7RQ08</accession>